<dbReference type="GO" id="GO:0003677">
    <property type="term" value="F:DNA binding"/>
    <property type="evidence" value="ECO:0007669"/>
    <property type="project" value="InterPro"/>
</dbReference>
<dbReference type="GO" id="GO:0006355">
    <property type="term" value="P:regulation of DNA-templated transcription"/>
    <property type="evidence" value="ECO:0007669"/>
    <property type="project" value="InterPro"/>
</dbReference>
<dbReference type="Proteomes" id="UP000229247">
    <property type="component" value="Unassembled WGS sequence"/>
</dbReference>
<evidence type="ECO:0000313" key="3">
    <source>
        <dbReference type="Proteomes" id="UP000229247"/>
    </source>
</evidence>
<reference evidence="3" key="1">
    <citation type="submission" date="2017-09" db="EMBL/GenBank/DDBJ databases">
        <title>Depth-based differentiation of microbial function through sediment-hosted aquifers and enrichment of novel symbionts in the deep terrestrial subsurface.</title>
        <authorList>
            <person name="Probst A.J."/>
            <person name="Ladd B."/>
            <person name="Jarett J.K."/>
            <person name="Geller-Mcgrath D.E."/>
            <person name="Sieber C.M.K."/>
            <person name="Emerson J.B."/>
            <person name="Anantharaman K."/>
            <person name="Thomas B.C."/>
            <person name="Malmstrom R."/>
            <person name="Stieglmeier M."/>
            <person name="Klingl A."/>
            <person name="Woyke T."/>
            <person name="Ryan C.M."/>
            <person name="Banfield J.F."/>
        </authorList>
    </citation>
    <scope>NUCLEOTIDE SEQUENCE [LARGE SCALE GENOMIC DNA]</scope>
</reference>
<feature type="domain" description="Heat-inducible transcription repressor HrcA C-terminal" evidence="1">
    <location>
        <begin position="6"/>
        <end position="65"/>
    </location>
</feature>
<dbReference type="SUPFAM" id="SSF55781">
    <property type="entry name" value="GAF domain-like"/>
    <property type="match status" value="1"/>
</dbReference>
<name>A0A2M7D735_9BACT</name>
<sequence>KYFDSLENDFNQFFRGLDEEVEVFIGHENPIKYLRGCSLMVTGFDQEDSRGLMGILGPKRMNYQKNKFVLEETRKRVRKQKTVNR</sequence>
<organism evidence="2 3">
    <name type="scientific">Candidatus Portnoybacteria bacterium CG02_land_8_20_14_3_00_45_8</name>
    <dbReference type="NCBI Taxonomy" id="1974807"/>
    <lineage>
        <taxon>Bacteria</taxon>
        <taxon>Candidatus Portnoyibacteriota</taxon>
    </lineage>
</organism>
<gene>
    <name evidence="2" type="ORF">COS30_00065</name>
</gene>
<evidence type="ECO:0000313" key="2">
    <source>
        <dbReference type="EMBL" id="PIV38810.1"/>
    </source>
</evidence>
<accession>A0A2M7D735</accession>
<dbReference type="Gene3D" id="3.30.450.40">
    <property type="match status" value="1"/>
</dbReference>
<proteinExistence type="predicted"/>
<protein>
    <recommendedName>
        <fullName evidence="1">Heat-inducible transcription repressor HrcA C-terminal domain-containing protein</fullName>
    </recommendedName>
</protein>
<evidence type="ECO:0000259" key="1">
    <source>
        <dbReference type="Pfam" id="PF01628"/>
    </source>
</evidence>
<dbReference type="Pfam" id="PF01628">
    <property type="entry name" value="HrcA"/>
    <property type="match status" value="1"/>
</dbReference>
<dbReference type="EMBL" id="PEUE01000002">
    <property type="protein sequence ID" value="PIV38810.1"/>
    <property type="molecule type" value="Genomic_DNA"/>
</dbReference>
<dbReference type="AlphaFoldDB" id="A0A2M7D735"/>
<dbReference type="InterPro" id="IPR029016">
    <property type="entry name" value="GAF-like_dom_sf"/>
</dbReference>
<comment type="caution">
    <text evidence="2">The sequence shown here is derived from an EMBL/GenBank/DDBJ whole genome shotgun (WGS) entry which is preliminary data.</text>
</comment>
<feature type="non-terminal residue" evidence="2">
    <location>
        <position position="1"/>
    </location>
</feature>
<dbReference type="InterPro" id="IPR021153">
    <property type="entry name" value="HrcA_C"/>
</dbReference>